<dbReference type="Proteomes" id="UP000197619">
    <property type="component" value="Unassembled WGS sequence"/>
</dbReference>
<evidence type="ECO:0000313" key="1">
    <source>
        <dbReference type="EMBL" id="OWK56741.1"/>
    </source>
</evidence>
<gene>
    <name evidence="1" type="ORF">RLOC_00007428</name>
</gene>
<name>A0A218UT69_9PASE</name>
<keyword evidence="2" id="KW-1185">Reference proteome</keyword>
<sequence>MPPGRRSGALALPAPPAALLEMVRGIMDLLRGPAEAEDKALPLPLHGQGSRPDSGRQRAPGCYWTLITSASPSLTLMFNLFGFSRSRCRGGPWCCFHWPPALSERTPCSLRDVPAL</sequence>
<comment type="caution">
    <text evidence="1">The sequence shown here is derived from an EMBL/GenBank/DDBJ whole genome shotgun (WGS) entry which is preliminary data.</text>
</comment>
<accession>A0A218UT69</accession>
<evidence type="ECO:0000313" key="2">
    <source>
        <dbReference type="Proteomes" id="UP000197619"/>
    </source>
</evidence>
<dbReference type="AlphaFoldDB" id="A0A218UT69"/>
<dbReference type="EMBL" id="MUZQ01000150">
    <property type="protein sequence ID" value="OWK56741.1"/>
    <property type="molecule type" value="Genomic_DNA"/>
</dbReference>
<organism evidence="1 2">
    <name type="scientific">Lonchura striata</name>
    <name type="common">white-rumped munia</name>
    <dbReference type="NCBI Taxonomy" id="40157"/>
    <lineage>
        <taxon>Eukaryota</taxon>
        <taxon>Metazoa</taxon>
        <taxon>Chordata</taxon>
        <taxon>Craniata</taxon>
        <taxon>Vertebrata</taxon>
        <taxon>Euteleostomi</taxon>
        <taxon>Archelosauria</taxon>
        <taxon>Archosauria</taxon>
        <taxon>Dinosauria</taxon>
        <taxon>Saurischia</taxon>
        <taxon>Theropoda</taxon>
        <taxon>Coelurosauria</taxon>
        <taxon>Aves</taxon>
        <taxon>Neognathae</taxon>
        <taxon>Neoaves</taxon>
        <taxon>Telluraves</taxon>
        <taxon>Australaves</taxon>
        <taxon>Passeriformes</taxon>
        <taxon>Passeroidea</taxon>
        <taxon>Estrildidae</taxon>
        <taxon>Estrildinae</taxon>
        <taxon>Lonchura</taxon>
    </lineage>
</organism>
<proteinExistence type="predicted"/>
<protein>
    <submittedName>
        <fullName evidence="1">Uncharacterized protein</fullName>
    </submittedName>
</protein>
<reference evidence="1 2" key="1">
    <citation type="submission" date="2017-05" db="EMBL/GenBank/DDBJ databases">
        <title>Genome of assembly of the Bengalese finch, Lonchura striata domestica.</title>
        <authorList>
            <person name="Colquitt B.M."/>
            <person name="Brainard M.S."/>
        </authorList>
    </citation>
    <scope>NUCLEOTIDE SEQUENCE [LARGE SCALE GENOMIC DNA]</scope>
    <source>
        <strain evidence="1">White83orange57</strain>
    </source>
</reference>